<evidence type="ECO:0000256" key="6">
    <source>
        <dbReference type="ARBA" id="ARBA00022989"/>
    </source>
</evidence>
<dbReference type="Pfam" id="PF04064">
    <property type="entry name" value="DUF384"/>
    <property type="match status" value="1"/>
</dbReference>
<feature type="compositionally biased region" description="Basic and acidic residues" evidence="8">
    <location>
        <begin position="115"/>
        <end position="131"/>
    </location>
</feature>
<evidence type="ECO:0000256" key="2">
    <source>
        <dbReference type="ARBA" id="ARBA00006712"/>
    </source>
</evidence>
<dbReference type="InterPro" id="IPR007205">
    <property type="entry name" value="Protein_HGH1_N"/>
</dbReference>
<sequence length="573" mass="62519">MHPIASSPAPALSTVITRSAHDTDLWLHFATVDGALIVKGHAAETTLRAQRILDARGVATSAAWTPMSVCARVCVHKPPRARSSAEKNQSGAMVKDVNSFVSEPQPSTVCGEEGEERRERGESLDAPKDHQAPPPGMLWRVSGGLFSATKSVIGAAAGGVAWVGGRSLEITKATVSTVPAMGAGLVKGGVSAVAGDLAGNVSSERPVLGLDQKMLSESQFQELLSFLRPESRTDVKAGATECLLGLTANREGCLLVGSRPDLLHALLLLTSDPSIAIVKDVYFILINLSAEEGLHQALLSDSDLLSLCKNLVDPSFPFSDQICTILSNLSRSDRSCPQVYKVLQQTLGLSKLVEIFCCEGFNPNASLHYVGPLLSNLSQLQEARKEILDPDRCVLQRLLPFTQYAASTIRRGGVIGTLRNCCFDHNHHEWLLSEEVDLLPFLLLPLAGPEELSEEENEGLPLDLQYLPEDKQREPDPDLRTMLVETLLLLCTTSRGRRELKTKQVYALMREFHQWETNARVKSSAEKLIQVLIGDEPQSGMENLMEVSIPEDVEEKLKKADEEEEQELALDQN</sequence>
<evidence type="ECO:0000256" key="8">
    <source>
        <dbReference type="SAM" id="MobiDB-lite"/>
    </source>
</evidence>
<comment type="subcellular location">
    <subcellularLocation>
        <location evidence="1">Membrane</location>
        <topology evidence="1">Multi-pass membrane protein</topology>
    </subcellularLocation>
</comment>
<dbReference type="InterPro" id="IPR039717">
    <property type="entry name" value="Hgh1"/>
</dbReference>
<protein>
    <recommendedName>
        <fullName evidence="4">Protein HGH1 homolog</fullName>
    </recommendedName>
</protein>
<keyword evidence="5" id="KW-0812">Transmembrane</keyword>
<feature type="compositionally biased region" description="Polar residues" evidence="8">
    <location>
        <begin position="99"/>
        <end position="108"/>
    </location>
</feature>
<evidence type="ECO:0000313" key="12">
    <source>
        <dbReference type="Proteomes" id="UP001497482"/>
    </source>
</evidence>
<dbReference type="InterPro" id="IPR007206">
    <property type="entry name" value="Protein_HGH1_C"/>
</dbReference>
<dbReference type="InterPro" id="IPR011989">
    <property type="entry name" value="ARM-like"/>
</dbReference>
<comment type="similarity">
    <text evidence="3">Belongs to the TMEM263 family.</text>
</comment>
<dbReference type="GO" id="GO:0016020">
    <property type="term" value="C:membrane"/>
    <property type="evidence" value="ECO:0007669"/>
    <property type="project" value="UniProtKB-SubCell"/>
</dbReference>
<feature type="domain" description="Protein HGH1 N-terminal" evidence="9">
    <location>
        <begin position="311"/>
        <end position="480"/>
    </location>
</feature>
<dbReference type="Pfam" id="PF15475">
    <property type="entry name" value="UPF0444"/>
    <property type="match status" value="1"/>
</dbReference>
<dbReference type="PANTHER" id="PTHR13387">
    <property type="entry name" value="PROTEIN HGH1 HOMOLOG"/>
    <property type="match status" value="1"/>
</dbReference>
<comment type="similarity">
    <text evidence="2">Belongs to the HGH1 family.</text>
</comment>
<name>A0AAV2MHU7_KNICA</name>
<gene>
    <name evidence="11" type="ORF">KC01_LOCUS39270</name>
</gene>
<dbReference type="Pfam" id="PF04063">
    <property type="entry name" value="DUF383"/>
    <property type="match status" value="1"/>
</dbReference>
<evidence type="ECO:0000256" key="3">
    <source>
        <dbReference type="ARBA" id="ARBA00008411"/>
    </source>
</evidence>
<keyword evidence="6" id="KW-1133">Transmembrane helix</keyword>
<evidence type="ECO:0000259" key="10">
    <source>
        <dbReference type="Pfam" id="PF04064"/>
    </source>
</evidence>
<evidence type="ECO:0000259" key="9">
    <source>
        <dbReference type="Pfam" id="PF04063"/>
    </source>
</evidence>
<evidence type="ECO:0000256" key="4">
    <source>
        <dbReference type="ARBA" id="ARBA00014076"/>
    </source>
</evidence>
<dbReference type="Proteomes" id="UP001497482">
    <property type="component" value="Chromosome 8"/>
</dbReference>
<feature type="region of interest" description="Disordered" evidence="8">
    <location>
        <begin position="79"/>
        <end position="136"/>
    </location>
</feature>
<dbReference type="AlphaFoldDB" id="A0AAV2MHU7"/>
<proteinExistence type="inferred from homology"/>
<dbReference type="EMBL" id="OZ035830">
    <property type="protein sequence ID" value="CAL1613002.1"/>
    <property type="molecule type" value="Genomic_DNA"/>
</dbReference>
<evidence type="ECO:0000256" key="7">
    <source>
        <dbReference type="ARBA" id="ARBA00023136"/>
    </source>
</evidence>
<dbReference type="PANTHER" id="PTHR13387:SF9">
    <property type="entry name" value="PROTEIN HGH1 HOMOLOG"/>
    <property type="match status" value="1"/>
</dbReference>
<reference evidence="11 12" key="1">
    <citation type="submission" date="2024-04" db="EMBL/GenBank/DDBJ databases">
        <authorList>
            <person name="Waldvogel A.-M."/>
            <person name="Schoenle A."/>
        </authorList>
    </citation>
    <scope>NUCLEOTIDE SEQUENCE [LARGE SCALE GENOMIC DNA]</scope>
</reference>
<dbReference type="SUPFAM" id="SSF48371">
    <property type="entry name" value="ARM repeat"/>
    <property type="match status" value="1"/>
</dbReference>
<feature type="domain" description="Protein HGH1 C-terminal" evidence="10">
    <location>
        <begin position="486"/>
        <end position="539"/>
    </location>
</feature>
<evidence type="ECO:0000256" key="1">
    <source>
        <dbReference type="ARBA" id="ARBA00004141"/>
    </source>
</evidence>
<evidence type="ECO:0000256" key="5">
    <source>
        <dbReference type="ARBA" id="ARBA00022692"/>
    </source>
</evidence>
<organism evidence="11 12">
    <name type="scientific">Knipowitschia caucasica</name>
    <name type="common">Caucasian dwarf goby</name>
    <name type="synonym">Pomatoschistus caucasicus</name>
    <dbReference type="NCBI Taxonomy" id="637954"/>
    <lineage>
        <taxon>Eukaryota</taxon>
        <taxon>Metazoa</taxon>
        <taxon>Chordata</taxon>
        <taxon>Craniata</taxon>
        <taxon>Vertebrata</taxon>
        <taxon>Euteleostomi</taxon>
        <taxon>Actinopterygii</taxon>
        <taxon>Neopterygii</taxon>
        <taxon>Teleostei</taxon>
        <taxon>Neoteleostei</taxon>
        <taxon>Acanthomorphata</taxon>
        <taxon>Gobiaria</taxon>
        <taxon>Gobiiformes</taxon>
        <taxon>Gobioidei</taxon>
        <taxon>Gobiidae</taxon>
        <taxon>Gobiinae</taxon>
        <taxon>Knipowitschia</taxon>
    </lineage>
</organism>
<evidence type="ECO:0000313" key="11">
    <source>
        <dbReference type="EMBL" id="CAL1613002.1"/>
    </source>
</evidence>
<dbReference type="InterPro" id="IPR016024">
    <property type="entry name" value="ARM-type_fold"/>
</dbReference>
<keyword evidence="12" id="KW-1185">Reference proteome</keyword>
<dbReference type="Gene3D" id="1.25.10.10">
    <property type="entry name" value="Leucine-rich Repeat Variant"/>
    <property type="match status" value="1"/>
</dbReference>
<keyword evidence="7" id="KW-0472">Membrane</keyword>
<accession>A0AAV2MHU7</accession>
<dbReference type="InterPro" id="IPR028153">
    <property type="entry name" value="UPF0444"/>
</dbReference>